<evidence type="ECO:0000259" key="2">
    <source>
        <dbReference type="PROSITE" id="PS51272"/>
    </source>
</evidence>
<feature type="region of interest" description="Disordered" evidence="1">
    <location>
        <begin position="1"/>
        <end position="146"/>
    </location>
</feature>
<evidence type="ECO:0000313" key="3">
    <source>
        <dbReference type="EMBL" id="MBL3678091.1"/>
    </source>
</evidence>
<evidence type="ECO:0000256" key="1">
    <source>
        <dbReference type="SAM" id="MobiDB-lite"/>
    </source>
</evidence>
<name>A0ABS1SDS8_9MICO</name>
<evidence type="ECO:0000313" key="4">
    <source>
        <dbReference type="Proteomes" id="UP001645859"/>
    </source>
</evidence>
<feature type="compositionally biased region" description="Polar residues" evidence="1">
    <location>
        <begin position="130"/>
        <end position="146"/>
    </location>
</feature>
<reference evidence="3 4" key="1">
    <citation type="submission" date="2018-09" db="EMBL/GenBank/DDBJ databases">
        <title>Comparative genomics of Leucobacter spp.</title>
        <authorList>
            <person name="Reis A.C."/>
            <person name="Kolvenbach B.A."/>
            <person name="Corvini P.F.X."/>
            <person name="Nunes O.C."/>
        </authorList>
    </citation>
    <scope>NUCLEOTIDE SEQUENCE [LARGE SCALE GENOMIC DNA]</scope>
    <source>
        <strain evidence="3 4">TAN 31504</strain>
    </source>
</reference>
<feature type="compositionally biased region" description="Polar residues" evidence="1">
    <location>
        <begin position="19"/>
        <end position="28"/>
    </location>
</feature>
<dbReference type="PROSITE" id="PS51272">
    <property type="entry name" value="SLH"/>
    <property type="match status" value="3"/>
</dbReference>
<proteinExistence type="predicted"/>
<dbReference type="Pfam" id="PF00395">
    <property type="entry name" value="SLH"/>
    <property type="match status" value="2"/>
</dbReference>
<dbReference type="InterPro" id="IPR001119">
    <property type="entry name" value="SLH_dom"/>
</dbReference>
<comment type="caution">
    <text evidence="3">The sequence shown here is derived from an EMBL/GenBank/DDBJ whole genome shotgun (WGS) entry which is preliminary data.</text>
</comment>
<gene>
    <name evidence="3" type="ORF">D3230_02065</name>
</gene>
<sequence>MIAMSALTFAPQIPERELSPTTAESVQAETLDPVNVGEEVAPDVEPLPTDEAGGVDGEPSEDPSQDPDGASDLGSEPELPEPVAPSPEEDVLPDPAAGGDAAGTSGSETGQEVPTPGPISDAVPNAAATCKTSEAEQANQSGQNDSLSAATTLTLGTGTCGRIGTTYDKDFYKFASSAGTHRISFSFDTPNTTGNAYKVWAYDANQRYLASWNLTGTAGSGGWIAKQLTRFPSGTSFIAVTPLNDKVVGKKYTVSVAKVSGAAANTPPSGEGCLAEGENPNGWDGNDSTYRPNALPLGATLCGHIGLSYDKDFYQFGNGDGRYRVSFTFDDPKVKGNAYKVWLYDGKANFLKSWNLTGSAGNGAWLAKQISTLSNGGGYLAITPLDDKVVGKKYTVSVAKVSGAAANTPPSGEGCLAEGENPNGWDGNDSTYRPNALPLGATLCGHIGLSYDKDFYSVKAEAGVYRVKISFGNAYDPASTDYYTVAALNSRGDQIKRWAVKAGDWRGKTVDVRLPRGIAYVSVIPSSDAYIGEEYRLTVSLLRKDTKPAFVDVPKNHKFFTEIEWMRSTGRTTGVKTSRGLAYQPQAAVSREAMAAFLFRQSAPKSFTAPRVSPFVDVPTNHKFYREISWMAHAKISTGVTKNGKRYYEPGAAVSREAMAAFLYRLQGPGAGKAPAQAPFVDVPRSHKFAKEIAWMRSSGISTGSQSAKGAVYQPKGKVSREAMAAFLYRAAQR</sequence>
<accession>A0ABS1SDS8</accession>
<protein>
    <recommendedName>
        <fullName evidence="2">SLH domain-containing protein</fullName>
    </recommendedName>
</protein>
<dbReference type="Gene3D" id="2.60.120.380">
    <property type="match status" value="3"/>
</dbReference>
<feature type="domain" description="SLH" evidence="2">
    <location>
        <begin position="679"/>
        <end position="734"/>
    </location>
</feature>
<feature type="domain" description="SLH" evidence="2">
    <location>
        <begin position="546"/>
        <end position="610"/>
    </location>
</feature>
<feature type="domain" description="SLH" evidence="2">
    <location>
        <begin position="611"/>
        <end position="677"/>
    </location>
</feature>
<feature type="compositionally biased region" description="Low complexity" evidence="1">
    <location>
        <begin position="93"/>
        <end position="110"/>
    </location>
</feature>
<dbReference type="Proteomes" id="UP001645859">
    <property type="component" value="Unassembled WGS sequence"/>
</dbReference>
<organism evidence="3 4">
    <name type="scientific">Leucobacter chromiireducens subsp. solipictus</name>
    <dbReference type="NCBI Taxonomy" id="398235"/>
    <lineage>
        <taxon>Bacteria</taxon>
        <taxon>Bacillati</taxon>
        <taxon>Actinomycetota</taxon>
        <taxon>Actinomycetes</taxon>
        <taxon>Micrococcales</taxon>
        <taxon>Microbacteriaceae</taxon>
        <taxon>Leucobacter</taxon>
    </lineage>
</organism>
<keyword evidence="4" id="KW-1185">Reference proteome</keyword>
<dbReference type="EMBL" id="QYAC01000001">
    <property type="protein sequence ID" value="MBL3678091.1"/>
    <property type="molecule type" value="Genomic_DNA"/>
</dbReference>